<dbReference type="Gene3D" id="3.30.420.40">
    <property type="match status" value="2"/>
</dbReference>
<evidence type="ECO:0000256" key="5">
    <source>
        <dbReference type="ARBA" id="ARBA00038887"/>
    </source>
</evidence>
<comment type="caution">
    <text evidence="7">The sequence shown here is derived from an EMBL/GenBank/DDBJ whole genome shotgun (WGS) entry which is preliminary data.</text>
</comment>
<evidence type="ECO:0000313" key="8">
    <source>
        <dbReference type="Proteomes" id="UP000027100"/>
    </source>
</evidence>
<dbReference type="PROSITE" id="PS01125">
    <property type="entry name" value="ROK"/>
    <property type="match status" value="1"/>
</dbReference>
<dbReference type="InterPro" id="IPR051804">
    <property type="entry name" value="Carb_Metab_Reg_Kinase/Isom"/>
</dbReference>
<accession>A0A062VAT9</accession>
<gene>
    <name evidence="7" type="ORF">HPO_05937</name>
</gene>
<dbReference type="PANTHER" id="PTHR42742">
    <property type="entry name" value="TRANSCRIPTIONAL REPRESSOR MPRA"/>
    <property type="match status" value="1"/>
</dbReference>
<dbReference type="PATRIC" id="fig|1280954.3.peg.1213"/>
<dbReference type="InterPro" id="IPR049874">
    <property type="entry name" value="ROK_cs"/>
</dbReference>
<dbReference type="RefSeq" id="WP_035595714.1">
    <property type="nucleotide sequence ID" value="NZ_ARYM01000005.1"/>
</dbReference>
<dbReference type="OrthoDB" id="9783435at2"/>
<evidence type="ECO:0000256" key="3">
    <source>
        <dbReference type="ARBA" id="ARBA00022833"/>
    </source>
</evidence>
<dbReference type="GO" id="GO:0008865">
    <property type="term" value="F:fructokinase activity"/>
    <property type="evidence" value="ECO:0007669"/>
    <property type="project" value="UniProtKB-EC"/>
</dbReference>
<organism evidence="7 8">
    <name type="scientific">Hyphomonas polymorpha PS728</name>
    <dbReference type="NCBI Taxonomy" id="1280954"/>
    <lineage>
        <taxon>Bacteria</taxon>
        <taxon>Pseudomonadati</taxon>
        <taxon>Pseudomonadota</taxon>
        <taxon>Alphaproteobacteria</taxon>
        <taxon>Hyphomonadales</taxon>
        <taxon>Hyphomonadaceae</taxon>
        <taxon>Hyphomonas</taxon>
    </lineage>
</organism>
<comment type="cofactor">
    <cofactor evidence="1">
        <name>Mg(2+)</name>
        <dbReference type="ChEBI" id="CHEBI:18420"/>
    </cofactor>
</comment>
<proteinExistence type="predicted"/>
<keyword evidence="3" id="KW-0862">Zinc</keyword>
<evidence type="ECO:0000256" key="4">
    <source>
        <dbReference type="ARBA" id="ARBA00022842"/>
    </source>
</evidence>
<dbReference type="SUPFAM" id="SSF53067">
    <property type="entry name" value="Actin-like ATPase domain"/>
    <property type="match status" value="1"/>
</dbReference>
<comment type="catalytic activity">
    <reaction evidence="6">
        <text>D-fructose + ATP = D-fructose 6-phosphate + ADP + H(+)</text>
        <dbReference type="Rhea" id="RHEA:16125"/>
        <dbReference type="ChEBI" id="CHEBI:15378"/>
        <dbReference type="ChEBI" id="CHEBI:30616"/>
        <dbReference type="ChEBI" id="CHEBI:37721"/>
        <dbReference type="ChEBI" id="CHEBI:61527"/>
        <dbReference type="ChEBI" id="CHEBI:456216"/>
        <dbReference type="EC" id="2.7.1.4"/>
    </reaction>
</comment>
<evidence type="ECO:0000256" key="2">
    <source>
        <dbReference type="ARBA" id="ARBA00022723"/>
    </source>
</evidence>
<evidence type="ECO:0000256" key="1">
    <source>
        <dbReference type="ARBA" id="ARBA00001946"/>
    </source>
</evidence>
<evidence type="ECO:0000256" key="6">
    <source>
        <dbReference type="ARBA" id="ARBA00048451"/>
    </source>
</evidence>
<dbReference type="EC" id="2.7.1.4" evidence="5"/>
<dbReference type="AlphaFoldDB" id="A0A062VAT9"/>
<name>A0A062VAT9_9PROT</name>
<keyword evidence="8" id="KW-1185">Reference proteome</keyword>
<dbReference type="InterPro" id="IPR000600">
    <property type="entry name" value="ROK"/>
</dbReference>
<dbReference type="Pfam" id="PF00480">
    <property type="entry name" value="ROK"/>
    <property type="match status" value="1"/>
</dbReference>
<dbReference type="EMBL" id="ARYM01000005">
    <property type="protein sequence ID" value="KCZ99453.1"/>
    <property type="molecule type" value="Genomic_DNA"/>
</dbReference>
<sequence>MVAETRVAAIELGGTKSIAILAEGNTVVDQVSVPTTTPEETLPHLRDQLKSWHAEKPFSAIGIASFGPVQLRRQAENFGSILKTPKPFWTNADVAGELTSPFDCPWAIDTDVNGAALAEYRWGAGQGCTSICYITIGTGVGGGMVINGQPVHGFMHPEVGHVRTRRSPNDAFAGACPFHGDCIEGLVSGPALAARFGRPMSEVNDADPLWMLVANDIAELVSLLLLTTSAERVLFGGGVSTSRPFLLPLVQKRAHELLAGYLPIPQTEDLFPIVRQAGLGSLAGPLGAVALAHSALGI</sequence>
<dbReference type="STRING" id="1280954.HPO_05937"/>
<dbReference type="Proteomes" id="UP000027100">
    <property type="component" value="Unassembled WGS sequence"/>
</dbReference>
<protein>
    <recommendedName>
        <fullName evidence="5">fructokinase</fullName>
        <ecNumber evidence="5">2.7.1.4</ecNumber>
    </recommendedName>
</protein>
<dbReference type="eggNOG" id="COG1940">
    <property type="taxonomic scope" value="Bacteria"/>
</dbReference>
<dbReference type="PANTHER" id="PTHR42742:SF3">
    <property type="entry name" value="FRUCTOKINASE"/>
    <property type="match status" value="1"/>
</dbReference>
<reference evidence="7 8" key="1">
    <citation type="journal article" date="2014" name="Antonie Van Leeuwenhoek">
        <title>Hyphomonas beringensis sp. nov. and Hyphomonas chukchiensis sp. nov., isolated from surface seawater of the Bering Sea and Chukchi Sea.</title>
        <authorList>
            <person name="Li C."/>
            <person name="Lai Q."/>
            <person name="Li G."/>
            <person name="Dong C."/>
            <person name="Wang J."/>
            <person name="Liao Y."/>
            <person name="Shao Z."/>
        </authorList>
    </citation>
    <scope>NUCLEOTIDE SEQUENCE [LARGE SCALE GENOMIC DNA]</scope>
    <source>
        <strain evidence="7 8">PS728</strain>
    </source>
</reference>
<keyword evidence="2" id="KW-0479">Metal-binding</keyword>
<keyword evidence="4" id="KW-0460">Magnesium</keyword>
<dbReference type="InterPro" id="IPR043129">
    <property type="entry name" value="ATPase_NBD"/>
</dbReference>
<evidence type="ECO:0000313" key="7">
    <source>
        <dbReference type="EMBL" id="KCZ99453.1"/>
    </source>
</evidence>
<dbReference type="CDD" id="cd24067">
    <property type="entry name" value="ASKHA_NBD_ROK_BsFRK-like"/>
    <property type="match status" value="1"/>
</dbReference>
<dbReference type="GO" id="GO:0046872">
    <property type="term" value="F:metal ion binding"/>
    <property type="evidence" value="ECO:0007669"/>
    <property type="project" value="UniProtKB-KW"/>
</dbReference>